<sequence length="670" mass="74298">MIISSKRNIVILLVVSLFMALITYSGGETAAAETHHWKHYVEAQKLMGKGKYKEAIVHLVAANKQSKQAGYLRLLAEAYEKDGQFQNAANTYYEEAEIHRVLGEKSGDMNTYFAVLAMADALNTEIEIYIQDNIPIQSSTKLAKFEPENGMYIGAFIEKDSGVEDKKGLKFKAFNELSGKQHAVYFNYHRYGADFPHIWASQVKAEGGAIHLALQPESGLANVKDDESLRKFARDAQAAGVPVFLRFASEMNGSWVTWSGNPKLYIEKFRLVSKVMKEEAPNVAMVWSPAANPKRNINDYYPGDDYVDWIGLSIYSVKYFNGNVSTPADQVNPLDSLDYVYQEYSDRKPIMISEYGATHFSKAGNTTTTNFAITKMNMLYHGAKLKYPRLKGINWFSLNTLTDSHSADRSLNNFSLTENSSVLSAYKQMIKDPYYLNSVVGIDNTASKTPLKQSVTAIEDQAIRGSVTGIAWVKTYDPYIGKVVFAIDGKQVAQRNQYPYSFPLDTATLTKGSHKLQVTVYDSKGREASKKTVNFKVGNAVGDISEGQVKMYLNEKYVHTNKGKTELPVAPFVRDNRTLVPLRFISGVLGADVAWNGKAKSITIKGASTIVLTEGSKKGLVNGKEVKLDVAPINIQGTTFVPLRFVNENLGGNINFDSKEGSILVSAKAK</sequence>
<evidence type="ECO:0000259" key="5">
    <source>
        <dbReference type="PROSITE" id="PS51764"/>
    </source>
</evidence>
<evidence type="ECO:0000256" key="4">
    <source>
        <dbReference type="PROSITE-ProRule" id="PRU01100"/>
    </source>
</evidence>
<feature type="domain" description="GH26" evidence="5">
    <location>
        <begin position="93"/>
        <end position="426"/>
    </location>
</feature>
<comment type="similarity">
    <text evidence="1 4">Belongs to the glycosyl hydrolase 26 family.</text>
</comment>
<dbReference type="EMBL" id="CP097899">
    <property type="protein sequence ID" value="URN92734.1"/>
    <property type="molecule type" value="Genomic_DNA"/>
</dbReference>
<feature type="active site" description="Proton donor" evidence="4">
    <location>
        <position position="250"/>
    </location>
</feature>
<dbReference type="SUPFAM" id="SSF55383">
    <property type="entry name" value="Copper amine oxidase, domain N"/>
    <property type="match status" value="2"/>
</dbReference>
<dbReference type="InterPro" id="IPR012854">
    <property type="entry name" value="Cu_amine_oxidase-like_N"/>
</dbReference>
<keyword evidence="2 4" id="KW-0378">Hydrolase</keyword>
<dbReference type="Gene3D" id="2.60.40.10">
    <property type="entry name" value="Immunoglobulins"/>
    <property type="match status" value="1"/>
</dbReference>
<organism evidence="6 7">
    <name type="scientific">Candidatus Pristimantibacillus lignocellulolyticus</name>
    <dbReference type="NCBI Taxonomy" id="2994561"/>
    <lineage>
        <taxon>Bacteria</taxon>
        <taxon>Bacillati</taxon>
        <taxon>Bacillota</taxon>
        <taxon>Bacilli</taxon>
        <taxon>Bacillales</taxon>
        <taxon>Paenibacillaceae</taxon>
        <taxon>Candidatus Pristimantibacillus</taxon>
    </lineage>
</organism>
<evidence type="ECO:0000256" key="1">
    <source>
        <dbReference type="ARBA" id="ARBA00007754"/>
    </source>
</evidence>
<dbReference type="AlphaFoldDB" id="A0A9J6Z945"/>
<dbReference type="Pfam" id="PF17957">
    <property type="entry name" value="Big_7"/>
    <property type="match status" value="1"/>
</dbReference>
<dbReference type="InterPro" id="IPR017853">
    <property type="entry name" value="GH"/>
</dbReference>
<name>A0A9J6Z945_9BACL</name>
<evidence type="ECO:0000256" key="3">
    <source>
        <dbReference type="ARBA" id="ARBA00023295"/>
    </source>
</evidence>
<gene>
    <name evidence="6" type="ORF">NAG76_12825</name>
</gene>
<dbReference type="PROSITE" id="PS51764">
    <property type="entry name" value="GH26"/>
    <property type="match status" value="1"/>
</dbReference>
<evidence type="ECO:0000256" key="2">
    <source>
        <dbReference type="ARBA" id="ARBA00022801"/>
    </source>
</evidence>
<dbReference type="Proteomes" id="UP001056756">
    <property type="component" value="Chromosome"/>
</dbReference>
<evidence type="ECO:0000313" key="6">
    <source>
        <dbReference type="EMBL" id="URN92734.1"/>
    </source>
</evidence>
<dbReference type="InterPro" id="IPR036582">
    <property type="entry name" value="Mao_N_sf"/>
</dbReference>
<dbReference type="KEGG" id="plig:NAG76_12825"/>
<dbReference type="PANTHER" id="PTHR40079">
    <property type="entry name" value="MANNAN ENDO-1,4-BETA-MANNOSIDASE E-RELATED"/>
    <property type="match status" value="1"/>
</dbReference>
<accession>A0A9J6Z945</accession>
<dbReference type="InterPro" id="IPR013783">
    <property type="entry name" value="Ig-like_fold"/>
</dbReference>
<dbReference type="Gene3D" id="3.30.457.10">
    <property type="entry name" value="Copper amine oxidase-like, N-terminal domain"/>
    <property type="match status" value="1"/>
</dbReference>
<dbReference type="GO" id="GO:0006080">
    <property type="term" value="P:substituted mannan metabolic process"/>
    <property type="evidence" value="ECO:0007669"/>
    <property type="project" value="InterPro"/>
</dbReference>
<dbReference type="Gene3D" id="3.20.20.80">
    <property type="entry name" value="Glycosidases"/>
    <property type="match status" value="1"/>
</dbReference>
<dbReference type="PANTHER" id="PTHR40079:SF4">
    <property type="entry name" value="GH26 DOMAIN-CONTAINING PROTEIN-RELATED"/>
    <property type="match status" value="1"/>
</dbReference>
<feature type="active site" description="Nucleophile" evidence="4">
    <location>
        <position position="354"/>
    </location>
</feature>
<reference evidence="6" key="1">
    <citation type="submission" date="2022-05" db="EMBL/GenBank/DDBJ databases">
        <title>Novel bacterial taxa in a minimal lignocellulolytic consortium and its capacity to transform plastics disclosed by genome-resolved metagenomics.</title>
        <authorList>
            <person name="Rodriguez C.A.D."/>
            <person name="Diaz-Garcia L."/>
            <person name="Herrera K."/>
            <person name="Tarazona N.A."/>
            <person name="Sproer C."/>
            <person name="Overmann J."/>
            <person name="Jimenez D.J."/>
        </authorList>
    </citation>
    <scope>NUCLEOTIDE SEQUENCE</scope>
    <source>
        <strain evidence="6">MAG5</strain>
    </source>
</reference>
<proteinExistence type="inferred from homology"/>
<dbReference type="SUPFAM" id="SSF51445">
    <property type="entry name" value="(Trans)glycosidases"/>
    <property type="match status" value="1"/>
</dbReference>
<protein>
    <submittedName>
        <fullName evidence="6">Stalk domain-containing protein</fullName>
    </submittedName>
</protein>
<evidence type="ECO:0000313" key="7">
    <source>
        <dbReference type="Proteomes" id="UP001056756"/>
    </source>
</evidence>
<dbReference type="GO" id="GO:0016985">
    <property type="term" value="F:mannan endo-1,4-beta-mannosidase activity"/>
    <property type="evidence" value="ECO:0007669"/>
    <property type="project" value="InterPro"/>
</dbReference>
<dbReference type="InterPro" id="IPR022790">
    <property type="entry name" value="GH26_dom"/>
</dbReference>
<dbReference type="InterPro" id="IPR000805">
    <property type="entry name" value="Glyco_hydro_26"/>
</dbReference>
<dbReference type="Pfam" id="PF07833">
    <property type="entry name" value="Cu_amine_oxidN1"/>
    <property type="match status" value="1"/>
</dbReference>
<dbReference type="Pfam" id="PF02156">
    <property type="entry name" value="Glyco_hydro_26"/>
    <property type="match status" value="1"/>
</dbReference>
<keyword evidence="3 4" id="KW-0326">Glycosidase</keyword>